<keyword evidence="3" id="KW-1185">Reference proteome</keyword>
<dbReference type="Proteomes" id="UP000253099">
    <property type="component" value="Unassembled WGS sequence"/>
</dbReference>
<evidence type="ECO:0000313" key="2">
    <source>
        <dbReference type="EMBL" id="RBQ22670.1"/>
    </source>
</evidence>
<reference evidence="2 3" key="1">
    <citation type="submission" date="2018-06" db="EMBL/GenBank/DDBJ databases">
        <title>Genomic insight into two independent archaeal endosymbiosis events.</title>
        <authorList>
            <person name="Lind A.E."/>
            <person name="Lewis W.H."/>
            <person name="Spang A."/>
            <person name="Guy L."/>
            <person name="Embley M.T."/>
            <person name="Ettema T.J.G."/>
        </authorList>
    </citation>
    <scope>NUCLEOTIDE SEQUENCE [LARGE SCALE GENOMIC DNA]</scope>
    <source>
        <strain evidence="2">NOE</strain>
    </source>
</reference>
<gene>
    <name evidence="2" type="ORF">ALNOE001_16270</name>
</gene>
<comment type="caution">
    <text evidence="2">The sequence shown here is derived from an EMBL/GenBank/DDBJ whole genome shotgun (WGS) entry which is preliminary data.</text>
</comment>
<dbReference type="AlphaFoldDB" id="A0A366MAB5"/>
<feature type="transmembrane region" description="Helical" evidence="1">
    <location>
        <begin position="70"/>
        <end position="90"/>
    </location>
</feature>
<evidence type="ECO:0000256" key="1">
    <source>
        <dbReference type="SAM" id="Phobius"/>
    </source>
</evidence>
<feature type="transmembrane region" description="Helical" evidence="1">
    <location>
        <begin position="110"/>
        <end position="131"/>
    </location>
</feature>
<organism evidence="2 3">
    <name type="scientific">Candidatus Methanobinarius endosymbioticus</name>
    <dbReference type="NCBI Taxonomy" id="2006182"/>
    <lineage>
        <taxon>Archaea</taxon>
        <taxon>Methanobacteriati</taxon>
        <taxon>Methanobacteriota</taxon>
        <taxon>Methanomada group</taxon>
        <taxon>Methanobacteria</taxon>
        <taxon>Methanobacteriales</taxon>
        <taxon>Methanobacteriaceae</taxon>
        <taxon>Candidatus Methanobinarius</taxon>
    </lineage>
</organism>
<sequence length="136" mass="16072">MEIFRDSFEYTLKDATILKLRILFSFLIIPIIILTGYSYRTISIGINSMINANNEKPDFKNMKEMMIQGIKVLIIIYNLHSIIDTYLIIINNYAFTIIQTIYEYRIDFHIEIMSFLAIIWFITLLFTSASYTSNDR</sequence>
<keyword evidence="1" id="KW-0812">Transmembrane</keyword>
<accession>A0A366MAB5</accession>
<dbReference type="InterPro" id="IPR025098">
    <property type="entry name" value="DUF4013"/>
</dbReference>
<keyword evidence="1" id="KW-1133">Transmembrane helix</keyword>
<dbReference type="Pfam" id="PF13197">
    <property type="entry name" value="DUF4013"/>
    <property type="match status" value="1"/>
</dbReference>
<evidence type="ECO:0000313" key="3">
    <source>
        <dbReference type="Proteomes" id="UP000253099"/>
    </source>
</evidence>
<feature type="transmembrane region" description="Helical" evidence="1">
    <location>
        <begin position="20"/>
        <end position="39"/>
    </location>
</feature>
<protein>
    <submittedName>
        <fullName evidence="2">Uncharacterized protein</fullName>
    </submittedName>
</protein>
<keyword evidence="1" id="KW-0472">Membrane</keyword>
<proteinExistence type="predicted"/>
<dbReference type="EMBL" id="NIZT01000054">
    <property type="protein sequence ID" value="RBQ22670.1"/>
    <property type="molecule type" value="Genomic_DNA"/>
</dbReference>
<name>A0A366MAB5_9EURY</name>